<sequence>MPNPIALAIFDIDGVVRDVSGSYRRAIADTVETFTQGHYRPTPADIDQLKSEGIWNNDWKASQELILRHSQASGCSYPSDYDAIVAYFQERYRGKGDDPSQWTGYITQEPVLMSAQYLANLAKGGVPSAFFSGATRGSANYILQQRMGLHEPILIAMADAPSKPDPTGLYMTIDQLEVAIPPGLPVLYAGDTVADMATITAAKAEFPQRTWLGVGVLPPHVQTDNDYKNRYCETLKTAGAVLVVSHIEQLTPEKIQVLINADVGGNVG</sequence>
<dbReference type="SUPFAM" id="SSF56784">
    <property type="entry name" value="HAD-like"/>
    <property type="match status" value="1"/>
</dbReference>
<gene>
    <name evidence="1" type="ORF">IQ260_05510</name>
</gene>
<reference evidence="1" key="1">
    <citation type="submission" date="2020-10" db="EMBL/GenBank/DDBJ databases">
        <authorList>
            <person name="Castelo-Branco R."/>
            <person name="Eusebio N."/>
            <person name="Adriana R."/>
            <person name="Vieira A."/>
            <person name="Brugerolle De Fraissinette N."/>
            <person name="Rezende De Castro R."/>
            <person name="Schneider M.P."/>
            <person name="Vasconcelos V."/>
            <person name="Leao P.N."/>
        </authorList>
    </citation>
    <scope>NUCLEOTIDE SEQUENCE</scope>
    <source>
        <strain evidence="1">LEGE 11479</strain>
    </source>
</reference>
<dbReference type="EMBL" id="JADEXP010000028">
    <property type="protein sequence ID" value="MBE9066103.1"/>
    <property type="molecule type" value="Genomic_DNA"/>
</dbReference>
<dbReference type="RefSeq" id="WP_193991602.1">
    <property type="nucleotide sequence ID" value="NZ_JADEXP010000028.1"/>
</dbReference>
<organism evidence="1 2">
    <name type="scientific">Leptolyngbya cf. ectocarpi LEGE 11479</name>
    <dbReference type="NCBI Taxonomy" id="1828722"/>
    <lineage>
        <taxon>Bacteria</taxon>
        <taxon>Bacillati</taxon>
        <taxon>Cyanobacteriota</taxon>
        <taxon>Cyanophyceae</taxon>
        <taxon>Leptolyngbyales</taxon>
        <taxon>Leptolyngbyaceae</taxon>
        <taxon>Leptolyngbya group</taxon>
        <taxon>Leptolyngbya</taxon>
    </lineage>
</organism>
<dbReference type="Pfam" id="PF00702">
    <property type="entry name" value="Hydrolase"/>
    <property type="match status" value="1"/>
</dbReference>
<dbReference type="NCBIfam" id="TIGR01548">
    <property type="entry name" value="HAD-SF-IA-hyp1"/>
    <property type="match status" value="1"/>
</dbReference>
<comment type="caution">
    <text evidence="1">The sequence shown here is derived from an EMBL/GenBank/DDBJ whole genome shotgun (WGS) entry which is preliminary data.</text>
</comment>
<protein>
    <submittedName>
        <fullName evidence="1">TIGR01548 family HAD-type hydrolase</fullName>
    </submittedName>
</protein>
<evidence type="ECO:0000313" key="1">
    <source>
        <dbReference type="EMBL" id="MBE9066103.1"/>
    </source>
</evidence>
<dbReference type="InterPro" id="IPR036412">
    <property type="entry name" value="HAD-like_sf"/>
</dbReference>
<keyword evidence="1" id="KW-0378">Hydrolase</keyword>
<dbReference type="Proteomes" id="UP000615026">
    <property type="component" value="Unassembled WGS sequence"/>
</dbReference>
<keyword evidence="2" id="KW-1185">Reference proteome</keyword>
<dbReference type="InterPro" id="IPR023214">
    <property type="entry name" value="HAD_sf"/>
</dbReference>
<accession>A0A928ZR33</accession>
<proteinExistence type="predicted"/>
<evidence type="ECO:0000313" key="2">
    <source>
        <dbReference type="Proteomes" id="UP000615026"/>
    </source>
</evidence>
<dbReference type="GO" id="GO:0016787">
    <property type="term" value="F:hydrolase activity"/>
    <property type="evidence" value="ECO:0007669"/>
    <property type="project" value="UniProtKB-KW"/>
</dbReference>
<dbReference type="AlphaFoldDB" id="A0A928ZR33"/>
<dbReference type="InterPro" id="IPR006438">
    <property type="entry name" value="HAD-SF_TIGR01548"/>
</dbReference>
<name>A0A928ZR33_LEPEC</name>
<dbReference type="Gene3D" id="3.40.50.1000">
    <property type="entry name" value="HAD superfamily/HAD-like"/>
    <property type="match status" value="1"/>
</dbReference>